<dbReference type="PANTHER" id="PTHR43808">
    <property type="entry name" value="ACETYLORNITHINE DEACETYLASE"/>
    <property type="match status" value="1"/>
</dbReference>
<evidence type="ECO:0000259" key="5">
    <source>
        <dbReference type="Pfam" id="PF07687"/>
    </source>
</evidence>
<dbReference type="AlphaFoldDB" id="A0A7L5BZN7"/>
<reference evidence="6 7" key="1">
    <citation type="submission" date="2020-02" db="EMBL/GenBank/DDBJ databases">
        <title>complete genome sequence of Rhodobacteraceae bacterium.</title>
        <authorList>
            <person name="Park J."/>
            <person name="Kim Y.-S."/>
            <person name="Kim K.-H."/>
        </authorList>
    </citation>
    <scope>NUCLEOTIDE SEQUENCE [LARGE SCALE GENOMIC DNA]</scope>
    <source>
        <strain evidence="6 7">RR4-56</strain>
    </source>
</reference>
<dbReference type="GO" id="GO:0046872">
    <property type="term" value="F:metal ion binding"/>
    <property type="evidence" value="ECO:0007669"/>
    <property type="project" value="UniProtKB-KW"/>
</dbReference>
<sequence length="384" mass="39256">MSTPDLAAMTRDLAAMVRIPSVNPYDAAPGPGRREAEIAAWLLTAMADIGLETGREEVAPGRPNVWGRLRGAGGGPTLMLAGHTDTVGVENCDDAPFEARVEDGRLHGRGAVDMKGPLAAMLETARLAKGEALAGDLLLMFVVDEEHLMTGSLFAGGRRSAAPKADSCVVCEPTRLAAAPAHKGQSAFPITIEGVGAHSSRPELGENALVSAATLIRAIADYDAALLARPPHPLLGHGRATPVLMTGGESHSAVPAQAVLTVDRRTLPAEDAATLRAEIEAVIAGAGVKARVGAPAPEVAGLDTPEEAAILRAALAAAARVGAPAAPVAFPGGTDAPNFGCPAVICGPGDLAQAHAADEYIELAQLSAAARLYLEIARIMLKGR</sequence>
<keyword evidence="7" id="KW-1185">Reference proteome</keyword>
<dbReference type="Pfam" id="PF07687">
    <property type="entry name" value="M20_dimer"/>
    <property type="match status" value="1"/>
</dbReference>
<dbReference type="CDD" id="cd08659">
    <property type="entry name" value="M20_ArgE_DapE-like"/>
    <property type="match status" value="1"/>
</dbReference>
<evidence type="ECO:0000256" key="2">
    <source>
        <dbReference type="ARBA" id="ARBA00022723"/>
    </source>
</evidence>
<dbReference type="Pfam" id="PF01546">
    <property type="entry name" value="Peptidase_M20"/>
    <property type="match status" value="1"/>
</dbReference>
<dbReference type="InterPro" id="IPR036264">
    <property type="entry name" value="Bact_exopeptidase_dim_dom"/>
</dbReference>
<dbReference type="InterPro" id="IPR050072">
    <property type="entry name" value="Peptidase_M20A"/>
</dbReference>
<proteinExistence type="predicted"/>
<evidence type="ECO:0000313" key="6">
    <source>
        <dbReference type="EMBL" id="QIE55726.1"/>
    </source>
</evidence>
<dbReference type="SUPFAM" id="SSF55031">
    <property type="entry name" value="Bacterial exopeptidase dimerisation domain"/>
    <property type="match status" value="1"/>
</dbReference>
<protein>
    <submittedName>
        <fullName evidence="6">M20 family metallopeptidase</fullName>
    </submittedName>
</protein>
<feature type="domain" description="Peptidase M20 dimerisation" evidence="5">
    <location>
        <begin position="181"/>
        <end position="286"/>
    </location>
</feature>
<evidence type="ECO:0000256" key="1">
    <source>
        <dbReference type="ARBA" id="ARBA00001947"/>
    </source>
</evidence>
<accession>A0A7L5BZN7</accession>
<keyword evidence="2" id="KW-0479">Metal-binding</keyword>
<dbReference type="GO" id="GO:0016787">
    <property type="term" value="F:hydrolase activity"/>
    <property type="evidence" value="ECO:0007669"/>
    <property type="project" value="UniProtKB-KW"/>
</dbReference>
<dbReference type="InterPro" id="IPR001261">
    <property type="entry name" value="ArgE/DapE_CS"/>
</dbReference>
<dbReference type="PROSITE" id="PS00758">
    <property type="entry name" value="ARGE_DAPE_CPG2_1"/>
    <property type="match status" value="1"/>
</dbReference>
<gene>
    <name evidence="6" type="ORF">G5B40_09860</name>
</gene>
<dbReference type="Proteomes" id="UP000503336">
    <property type="component" value="Chromosome"/>
</dbReference>
<keyword evidence="3" id="KW-0378">Hydrolase</keyword>
<dbReference type="InterPro" id="IPR011650">
    <property type="entry name" value="Peptidase_M20_dimer"/>
</dbReference>
<evidence type="ECO:0000256" key="4">
    <source>
        <dbReference type="ARBA" id="ARBA00022833"/>
    </source>
</evidence>
<dbReference type="SUPFAM" id="SSF53187">
    <property type="entry name" value="Zn-dependent exopeptidases"/>
    <property type="match status" value="1"/>
</dbReference>
<name>A0A7L5BZN7_9RHOB</name>
<dbReference type="Gene3D" id="3.40.630.10">
    <property type="entry name" value="Zn peptidases"/>
    <property type="match status" value="1"/>
</dbReference>
<evidence type="ECO:0000313" key="7">
    <source>
        <dbReference type="Proteomes" id="UP000503336"/>
    </source>
</evidence>
<organism evidence="6 7">
    <name type="scientific">Pikeienuella piscinae</name>
    <dbReference type="NCBI Taxonomy" id="2748098"/>
    <lineage>
        <taxon>Bacteria</taxon>
        <taxon>Pseudomonadati</taxon>
        <taxon>Pseudomonadota</taxon>
        <taxon>Alphaproteobacteria</taxon>
        <taxon>Rhodobacterales</taxon>
        <taxon>Paracoccaceae</taxon>
        <taxon>Pikeienuella</taxon>
    </lineage>
</organism>
<dbReference type="Gene3D" id="3.30.70.360">
    <property type="match status" value="1"/>
</dbReference>
<evidence type="ECO:0000256" key="3">
    <source>
        <dbReference type="ARBA" id="ARBA00022801"/>
    </source>
</evidence>
<dbReference type="EMBL" id="CP049056">
    <property type="protein sequence ID" value="QIE55726.1"/>
    <property type="molecule type" value="Genomic_DNA"/>
</dbReference>
<comment type="cofactor">
    <cofactor evidence="1">
        <name>Zn(2+)</name>
        <dbReference type="ChEBI" id="CHEBI:29105"/>
    </cofactor>
</comment>
<keyword evidence="4" id="KW-0862">Zinc</keyword>
<dbReference type="InterPro" id="IPR002933">
    <property type="entry name" value="Peptidase_M20"/>
</dbReference>
<dbReference type="KEGG" id="hdh:G5B40_09860"/>
<dbReference type="RefSeq" id="WP_165098032.1">
    <property type="nucleotide sequence ID" value="NZ_CP049056.1"/>
</dbReference>